<keyword evidence="1" id="KW-0472">Membrane</keyword>
<keyword evidence="1" id="KW-0812">Transmembrane</keyword>
<protein>
    <submittedName>
        <fullName evidence="2">Uncharacterized protein</fullName>
    </submittedName>
</protein>
<dbReference type="Proteomes" id="UP001548189">
    <property type="component" value="Unassembled WGS sequence"/>
</dbReference>
<feature type="transmembrane region" description="Helical" evidence="1">
    <location>
        <begin position="43"/>
        <end position="63"/>
    </location>
</feature>
<evidence type="ECO:0000313" key="3">
    <source>
        <dbReference type="Proteomes" id="UP001548189"/>
    </source>
</evidence>
<evidence type="ECO:0000313" key="2">
    <source>
        <dbReference type="EMBL" id="MET1257044.1"/>
    </source>
</evidence>
<dbReference type="RefSeq" id="WP_353897627.1">
    <property type="nucleotide sequence ID" value="NZ_JBEVCJ010000033.1"/>
</dbReference>
<dbReference type="EMBL" id="JBEVCJ010000033">
    <property type="protein sequence ID" value="MET1257044.1"/>
    <property type="molecule type" value="Genomic_DNA"/>
</dbReference>
<organism evidence="2 3">
    <name type="scientific">Aliikangiella maris</name>
    <dbReference type="NCBI Taxonomy" id="3162458"/>
    <lineage>
        <taxon>Bacteria</taxon>
        <taxon>Pseudomonadati</taxon>
        <taxon>Pseudomonadota</taxon>
        <taxon>Gammaproteobacteria</taxon>
        <taxon>Oceanospirillales</taxon>
        <taxon>Pleioneaceae</taxon>
        <taxon>Aliikangiella</taxon>
    </lineage>
</organism>
<name>A0ABV2BYR1_9GAMM</name>
<evidence type="ECO:0000256" key="1">
    <source>
        <dbReference type="SAM" id="Phobius"/>
    </source>
</evidence>
<feature type="transmembrane region" description="Helical" evidence="1">
    <location>
        <begin position="75"/>
        <end position="96"/>
    </location>
</feature>
<sequence>MVEVHPNQLKLYKFHLWLAGIVFLLALLFMYWTWEDMTPSGRIGIPITFTLPTFLHLVLAYGAKRGSEISRKVSVGVGVLMLITFPIGTLIAFSFLPLTKWKEADDALTSTGS</sequence>
<reference evidence="2 3" key="1">
    <citation type="submission" date="2024-06" db="EMBL/GenBank/DDBJ databases">
        <authorList>
            <person name="Li F."/>
        </authorList>
    </citation>
    <scope>NUCLEOTIDE SEQUENCE [LARGE SCALE GENOMIC DNA]</scope>
    <source>
        <strain evidence="2 3">GXAS 311</strain>
    </source>
</reference>
<proteinExistence type="predicted"/>
<gene>
    <name evidence="2" type="ORF">ABVT43_18015</name>
</gene>
<keyword evidence="1" id="KW-1133">Transmembrane helix</keyword>
<comment type="caution">
    <text evidence="2">The sequence shown here is derived from an EMBL/GenBank/DDBJ whole genome shotgun (WGS) entry which is preliminary data.</text>
</comment>
<keyword evidence="3" id="KW-1185">Reference proteome</keyword>
<feature type="transmembrane region" description="Helical" evidence="1">
    <location>
        <begin position="12"/>
        <end position="31"/>
    </location>
</feature>
<accession>A0ABV2BYR1</accession>